<evidence type="ECO:0000313" key="3">
    <source>
        <dbReference type="Proteomes" id="UP000177629"/>
    </source>
</evidence>
<accession>A0A1G2PL59</accession>
<comment type="caution">
    <text evidence="2">The sequence shown here is derived from an EMBL/GenBank/DDBJ whole genome shotgun (WGS) entry which is preliminary data.</text>
</comment>
<reference evidence="2 3" key="1">
    <citation type="journal article" date="2016" name="Nat. Commun.">
        <title>Thousands of microbial genomes shed light on interconnected biogeochemical processes in an aquifer system.</title>
        <authorList>
            <person name="Anantharaman K."/>
            <person name="Brown C.T."/>
            <person name="Hug L.A."/>
            <person name="Sharon I."/>
            <person name="Castelle C.J."/>
            <person name="Probst A.J."/>
            <person name="Thomas B.C."/>
            <person name="Singh A."/>
            <person name="Wilkins M.J."/>
            <person name="Karaoz U."/>
            <person name="Brodie E.L."/>
            <person name="Williams K.H."/>
            <person name="Hubbard S.S."/>
            <person name="Banfield J.F."/>
        </authorList>
    </citation>
    <scope>NUCLEOTIDE SEQUENCE [LARGE SCALE GENOMIC DNA]</scope>
</reference>
<organism evidence="2 3">
    <name type="scientific">Candidatus Terrybacteria bacterium RIFCSPHIGHO2_01_FULL_48_17</name>
    <dbReference type="NCBI Taxonomy" id="1802362"/>
    <lineage>
        <taxon>Bacteria</taxon>
        <taxon>Candidatus Terryibacteriota</taxon>
    </lineage>
</organism>
<dbReference type="AlphaFoldDB" id="A0A1G2PL59"/>
<proteinExistence type="predicted"/>
<evidence type="ECO:0000313" key="2">
    <source>
        <dbReference type="EMBL" id="OHA49085.1"/>
    </source>
</evidence>
<dbReference type="InterPro" id="IPR030395">
    <property type="entry name" value="GP_PDE_dom"/>
</dbReference>
<evidence type="ECO:0000259" key="1">
    <source>
        <dbReference type="PROSITE" id="PS51704"/>
    </source>
</evidence>
<dbReference type="Gene3D" id="3.20.20.190">
    <property type="entry name" value="Phosphatidylinositol (PI) phosphodiesterase"/>
    <property type="match status" value="1"/>
</dbReference>
<dbReference type="GO" id="GO:0006629">
    <property type="term" value="P:lipid metabolic process"/>
    <property type="evidence" value="ECO:0007669"/>
    <property type="project" value="InterPro"/>
</dbReference>
<gene>
    <name evidence="2" type="ORF">A2806_01995</name>
</gene>
<feature type="domain" description="GP-PDE" evidence="1">
    <location>
        <begin position="1"/>
        <end position="247"/>
    </location>
</feature>
<dbReference type="InterPro" id="IPR017946">
    <property type="entry name" value="PLC-like_Pdiesterase_TIM-brl"/>
</dbReference>
<dbReference type="EMBL" id="MHSS01000001">
    <property type="protein sequence ID" value="OHA49085.1"/>
    <property type="molecule type" value="Genomic_DNA"/>
</dbReference>
<dbReference type="Proteomes" id="UP000177629">
    <property type="component" value="Unassembled WGS sequence"/>
</dbReference>
<dbReference type="Pfam" id="PF03009">
    <property type="entry name" value="GDPD"/>
    <property type="match status" value="1"/>
</dbReference>
<dbReference type="GO" id="GO:0008081">
    <property type="term" value="F:phosphoric diester hydrolase activity"/>
    <property type="evidence" value="ECO:0007669"/>
    <property type="project" value="InterPro"/>
</dbReference>
<sequence length="256" mass="28774">MAHRAIFDSDTPPNSISALREVFNRNPGGEAEIDVRVTLDSRFVLLHDSDLRNETNGVGRVEERAFSELAGFARKDDHGNVTREPIASLEDVFMLLREYPRARLQIDAKLKDEQGFAVLADFISSHPQIQQRVTISSGQREMLCTLSRQFPKLMLGFDPGGASLSGTYLLDVLRYLKACKIAGIYIDFHNLAQMGDSSAQRIVRQIQARGIFVAVWTVDDPEKALRVFAWGADKMTTNRISEMFSYARFAGSYVNH</sequence>
<dbReference type="PANTHER" id="PTHR46211">
    <property type="entry name" value="GLYCEROPHOSPHORYL DIESTER PHOSPHODIESTERASE"/>
    <property type="match status" value="1"/>
</dbReference>
<name>A0A1G2PL59_9BACT</name>
<dbReference type="STRING" id="1802362.A2806_01995"/>
<dbReference type="PANTHER" id="PTHR46211:SF1">
    <property type="entry name" value="GLYCEROPHOSPHODIESTER PHOSPHODIESTERASE, CYTOPLASMIC"/>
    <property type="match status" value="1"/>
</dbReference>
<dbReference type="PROSITE" id="PS51704">
    <property type="entry name" value="GP_PDE"/>
    <property type="match status" value="1"/>
</dbReference>
<dbReference type="SUPFAM" id="SSF51695">
    <property type="entry name" value="PLC-like phosphodiesterases"/>
    <property type="match status" value="1"/>
</dbReference>
<protein>
    <recommendedName>
        <fullName evidence="1">GP-PDE domain-containing protein</fullName>
    </recommendedName>
</protein>